<feature type="region of interest" description="Disordered" evidence="11">
    <location>
        <begin position="1648"/>
        <end position="1682"/>
    </location>
</feature>
<keyword evidence="2" id="KW-0723">Serine/threonine-protein kinase</keyword>
<feature type="compositionally biased region" description="Polar residues" evidence="11">
    <location>
        <begin position="524"/>
        <end position="549"/>
    </location>
</feature>
<evidence type="ECO:0000256" key="2">
    <source>
        <dbReference type="ARBA" id="ARBA00022527"/>
    </source>
</evidence>
<dbReference type="OrthoDB" id="193931at2759"/>
<feature type="compositionally biased region" description="Low complexity" evidence="11">
    <location>
        <begin position="978"/>
        <end position="988"/>
    </location>
</feature>
<dbReference type="CDD" id="cd14335">
    <property type="entry name" value="UBA_SnRK1_plant"/>
    <property type="match status" value="1"/>
</dbReference>
<evidence type="ECO:0000313" key="15">
    <source>
        <dbReference type="Proteomes" id="UP000570595"/>
    </source>
</evidence>
<feature type="binding site" evidence="10">
    <location>
        <position position="87"/>
    </location>
    <ligand>
        <name>ATP</name>
        <dbReference type="ChEBI" id="CHEBI:30616"/>
    </ligand>
</feature>
<dbReference type="Gene3D" id="1.10.510.10">
    <property type="entry name" value="Transferase(Phosphotransferase) domain 1"/>
    <property type="match status" value="1"/>
</dbReference>
<evidence type="ECO:0000256" key="9">
    <source>
        <dbReference type="ARBA" id="ARBA00023049"/>
    </source>
</evidence>
<evidence type="ECO:0000259" key="12">
    <source>
        <dbReference type="PROSITE" id="PS50011"/>
    </source>
</evidence>
<evidence type="ECO:0000256" key="4">
    <source>
        <dbReference type="ARBA" id="ARBA00022679"/>
    </source>
</evidence>
<feature type="compositionally biased region" description="Low complexity" evidence="11">
    <location>
        <begin position="1651"/>
        <end position="1667"/>
    </location>
</feature>
<evidence type="ECO:0000313" key="14">
    <source>
        <dbReference type="EMBL" id="KAF4674366.1"/>
    </source>
</evidence>
<evidence type="ECO:0000256" key="6">
    <source>
        <dbReference type="ARBA" id="ARBA00022777"/>
    </source>
</evidence>
<dbReference type="SUPFAM" id="SSF103243">
    <property type="entry name" value="KA1-like"/>
    <property type="match status" value="1"/>
</dbReference>
<feature type="compositionally biased region" description="Polar residues" evidence="11">
    <location>
        <begin position="782"/>
        <end position="796"/>
    </location>
</feature>
<keyword evidence="7" id="KW-0378">Hydrolase</keyword>
<dbReference type="SUPFAM" id="SSF56112">
    <property type="entry name" value="Protein kinase-like (PK-like)"/>
    <property type="match status" value="1"/>
</dbReference>
<feature type="compositionally biased region" description="Polar residues" evidence="11">
    <location>
        <begin position="704"/>
        <end position="715"/>
    </location>
</feature>
<keyword evidence="4" id="KW-0808">Transferase</keyword>
<dbReference type="GO" id="GO:0006508">
    <property type="term" value="P:proteolysis"/>
    <property type="evidence" value="ECO:0007669"/>
    <property type="project" value="UniProtKB-KW"/>
</dbReference>
<dbReference type="Pfam" id="PF08014">
    <property type="entry name" value="MATCAP"/>
    <property type="match status" value="1"/>
</dbReference>
<keyword evidence="9" id="KW-0482">Metalloprotease</keyword>
<feature type="region of interest" description="Disordered" evidence="11">
    <location>
        <begin position="1"/>
        <end position="28"/>
    </location>
</feature>
<feature type="region of interest" description="Disordered" evidence="11">
    <location>
        <begin position="614"/>
        <end position="655"/>
    </location>
</feature>
<keyword evidence="5 10" id="KW-0547">Nucleotide-binding</keyword>
<comment type="caution">
    <text evidence="13">The sequence shown here is derived from an EMBL/GenBank/DDBJ whole genome shotgun (WGS) entry which is preliminary data.</text>
</comment>
<dbReference type="GO" id="GO:0004674">
    <property type="term" value="F:protein serine/threonine kinase activity"/>
    <property type="evidence" value="ECO:0007669"/>
    <property type="project" value="UniProtKB-KW"/>
</dbReference>
<dbReference type="InterPro" id="IPR017441">
    <property type="entry name" value="Protein_kinase_ATP_BS"/>
</dbReference>
<feature type="region of interest" description="Disordered" evidence="11">
    <location>
        <begin position="971"/>
        <end position="1051"/>
    </location>
</feature>
<feature type="region of interest" description="Disordered" evidence="11">
    <location>
        <begin position="691"/>
        <end position="796"/>
    </location>
</feature>
<dbReference type="PANTHER" id="PTHR24346:SF82">
    <property type="entry name" value="KP78A-RELATED"/>
    <property type="match status" value="1"/>
</dbReference>
<feature type="region of interest" description="Disordered" evidence="11">
    <location>
        <begin position="918"/>
        <end position="940"/>
    </location>
</feature>
<feature type="compositionally biased region" description="Basic and acidic residues" evidence="11">
    <location>
        <begin position="430"/>
        <end position="444"/>
    </location>
</feature>
<comment type="cofactor">
    <cofactor evidence="1">
        <name>Zn(2+)</name>
        <dbReference type="ChEBI" id="CHEBI:29105"/>
    </cofactor>
</comment>
<dbReference type="Gene3D" id="3.30.310.80">
    <property type="entry name" value="Kinase associated domain 1, KA1"/>
    <property type="match status" value="1"/>
</dbReference>
<reference evidence="15 16" key="1">
    <citation type="submission" date="2020-04" db="EMBL/GenBank/DDBJ databases">
        <title>Perkinsus olseni comparative genomics.</title>
        <authorList>
            <person name="Bogema D.R."/>
        </authorList>
    </citation>
    <scope>NUCLEOTIDE SEQUENCE [LARGE SCALE GENOMIC DNA]</scope>
    <source>
        <strain evidence="13">ATCC PRA-179</strain>
        <strain evidence="14">ATCC PRA-31</strain>
    </source>
</reference>
<dbReference type="PROSITE" id="PS00108">
    <property type="entry name" value="PROTEIN_KINASE_ST"/>
    <property type="match status" value="1"/>
</dbReference>
<evidence type="ECO:0000256" key="1">
    <source>
        <dbReference type="ARBA" id="ARBA00001947"/>
    </source>
</evidence>
<dbReference type="SMART" id="SM00220">
    <property type="entry name" value="S_TKc"/>
    <property type="match status" value="1"/>
</dbReference>
<feature type="compositionally biased region" description="Pro residues" evidence="11">
    <location>
        <begin position="752"/>
        <end position="762"/>
    </location>
</feature>
<evidence type="ECO:0000256" key="11">
    <source>
        <dbReference type="SAM" id="MobiDB-lite"/>
    </source>
</evidence>
<sequence length="1682" mass="184284">MTATTVPMSARGYYAPSRPSYPRHYNNGASASANPAYLSQAETQKPQRTQAKRAIGHYILGKTIGEGTFGKVKLGTHILTGEKVAIKILEKEKIVDISDVERVSREIKILKLIRHPHIVQLYEIIETHRQLYLIMEYAPGGELFDYIVDNQRVNEDEACKFFRQIICGVEKIHELGVVHRDLKPENLLLDEEKNIKIVDFGLSNTFDKGQLLKTACGSPCYAAPEMIAGKSYVPHLCDIWSCGVILFALVCGYLPFEDQNTAQLYKKIMSGHYQTPGYVTANVKSLIKGLLTTNPEKRMRVADIRRHPWFLGEAARTSLSRELNFGAGSSKGCEVSSCDRCKTWAFGGTDPTDPTLEFGVDEDVLDEVVKIGDFSKEYAVKCLKINKHNHVTTSYYLLLEKKARHAMELRKAGLPVPGDNRSTATIPAGEHLKASPKKGGDAKTRDAELFEKFDRMTEMRAVAANVEVLSERKSPRIRPPVGDRQPPLPLKDAEKHHHHQPRAVAPPSEASSAPRSGRDLDALSNCTSPGQHTSRHAQSQAGSGRSTASARRKVPSIPLGRVNLNDGLGNSPASARGYVPRGAPPPQSARLPLRSTAMTPRLYDVESPQRYMGARGVVPPLSARLRGRKPTAGVPTAAQGPPQSARAPKASSSYCPPSVVDRLYQRAAAPASGGGVRPVLSVARPAVDAVPHRPATTGVLSARSPPQAQKPQQVNGHPIPTAPATARPTYNSRPPSSVAGRAKRPVHIGGPNGPPSHRPQPPVSSRMGRVTSPRVPGRRSSYGGNPPSTTCSSISNTMPCAQPPIITVTTTKDPRAVLHDTYRALAALGIQSTRTEPFNISCNRSGLQFDLEITQLDKVQSVYVVRFRKTVGECSRSALATTFLHLSFKKLVWWILPLGSSLMSLPLAALIPEEISTVGGDSEGHPESPTEGHDTRFNTDNADSVVGARLSATTPCVPLGIYSAPPKLLQDAGKLAHQQQPSEPSPSSHRGYNIQFDTSVSEYPSPPPASCSPPLRREEASRVPSALPRAPGLHTLPRFTPTPGPLPKARGMPTANGMLIGGGRGTPPGIEESRREEPSVRATVFASLGRMLDEGKLSKNDVQLAIKLVASSQDCAEVLHQLIRARPNLEAQAEFVAMYLSGQRERSATDSHVSRTASQPPFAYVFVMSNVTDVTSRRGIPGDRPFAKAARRRSLSCTVSCFPGSHTRARSKERTAARDGLASSLLTNGADKPRRRVFRSRPSVILRMKPRNLNDTMAEFFESRCSKNPVFEYDGDPDDVFERHSTVDCSLLEEAQRILDRVLEQFGSSDAYLETAFGSEKVEGTELRSQMEEYLAGLGLLGVVTIKTSSKLLSIANVVKTPPDKHVLHLTDTPVPAGMIPGLCAHEIGTHLLRMLNNDLQPWRADRCLAGDKGRRIKLANHFATEEGLATLNALVQSEKRPNSAELFLWSPALRYWATVQGQNRSFVQLFELLERYVQDPVRRFKLCSRVKRGIRDTGVPVGACTLDQAYFLGAVDILRHLESIDFVLLYCGLLSRKDLHRVRFCARRHAIRLPQFLGTIDRTKKYIEALRKVARVNQISIGQGASSLGDCDALKRAYSLTQTKSYFRRRLLRDLAMKVHYDRSRHWSKQPGQAVRRKIGESSLSLVRASEVGGQESGSTTSSSSDEVFEVLPGEGEKESD</sequence>
<evidence type="ECO:0000313" key="16">
    <source>
        <dbReference type="Proteomes" id="UP000572268"/>
    </source>
</evidence>
<dbReference type="CDD" id="cd14003">
    <property type="entry name" value="STKc_AMPK-like"/>
    <property type="match status" value="1"/>
</dbReference>
<dbReference type="Pfam" id="PF00069">
    <property type="entry name" value="Pkinase"/>
    <property type="match status" value="1"/>
</dbReference>
<evidence type="ECO:0000256" key="8">
    <source>
        <dbReference type="ARBA" id="ARBA00022840"/>
    </source>
</evidence>
<keyword evidence="6" id="KW-0418">Kinase</keyword>
<name>A0A7J6M1L0_PEROL</name>
<feature type="domain" description="Protein kinase" evidence="12">
    <location>
        <begin position="58"/>
        <end position="310"/>
    </location>
</feature>
<dbReference type="InterPro" id="IPR028375">
    <property type="entry name" value="KA1/Ssp2_C"/>
</dbReference>
<dbReference type="PANTHER" id="PTHR24346">
    <property type="entry name" value="MAP/MICROTUBULE AFFINITY-REGULATING KINASE"/>
    <property type="match status" value="1"/>
</dbReference>
<organism evidence="13 15">
    <name type="scientific">Perkinsus olseni</name>
    <name type="common">Perkinsus atlanticus</name>
    <dbReference type="NCBI Taxonomy" id="32597"/>
    <lineage>
        <taxon>Eukaryota</taxon>
        <taxon>Sar</taxon>
        <taxon>Alveolata</taxon>
        <taxon>Perkinsozoa</taxon>
        <taxon>Perkinsea</taxon>
        <taxon>Perkinsida</taxon>
        <taxon>Perkinsidae</taxon>
        <taxon>Perkinsus</taxon>
    </lineage>
</organism>
<dbReference type="InterPro" id="IPR012548">
    <property type="entry name" value="MATCAP"/>
</dbReference>
<feature type="region of interest" description="Disordered" evidence="11">
    <location>
        <begin position="1059"/>
        <end position="1078"/>
    </location>
</feature>
<dbReference type="GO" id="GO:0035556">
    <property type="term" value="P:intracellular signal transduction"/>
    <property type="evidence" value="ECO:0007669"/>
    <property type="project" value="TreeGrafter"/>
</dbReference>
<feature type="region of interest" description="Disordered" evidence="11">
    <location>
        <begin position="413"/>
        <end position="444"/>
    </location>
</feature>
<keyword evidence="8 10" id="KW-0067">ATP-binding</keyword>
<dbReference type="InterPro" id="IPR000719">
    <property type="entry name" value="Prot_kinase_dom"/>
</dbReference>
<evidence type="ECO:0000256" key="7">
    <source>
        <dbReference type="ARBA" id="ARBA00022801"/>
    </source>
</evidence>
<protein>
    <recommendedName>
        <fullName evidence="12">Protein kinase domain-containing protein</fullName>
    </recommendedName>
</protein>
<gene>
    <name evidence="14" type="ORF">FOL46_005147</name>
    <name evidence="13" type="ORF">FOZ61_010922</name>
</gene>
<evidence type="ECO:0000256" key="3">
    <source>
        <dbReference type="ARBA" id="ARBA00022670"/>
    </source>
</evidence>
<evidence type="ECO:0000256" key="5">
    <source>
        <dbReference type="ARBA" id="ARBA00022741"/>
    </source>
</evidence>
<feature type="compositionally biased region" description="Basic and acidic residues" evidence="11">
    <location>
        <begin position="922"/>
        <end position="937"/>
    </location>
</feature>
<dbReference type="FunFam" id="1.10.510.10:FF:000271">
    <property type="entry name" value="Non-specific serine/threonine protein kinase"/>
    <property type="match status" value="1"/>
</dbReference>
<dbReference type="SMART" id="SM01154">
    <property type="entry name" value="DUF1704"/>
    <property type="match status" value="1"/>
</dbReference>
<dbReference type="InterPro" id="IPR011009">
    <property type="entry name" value="Kinase-like_dom_sf"/>
</dbReference>
<dbReference type="FunFam" id="3.30.200.20:FF:000003">
    <property type="entry name" value="Non-specific serine/threonine protein kinase"/>
    <property type="match status" value="1"/>
</dbReference>
<dbReference type="EMBL" id="JABANN010000031">
    <property type="protein sequence ID" value="KAF4674366.1"/>
    <property type="molecule type" value="Genomic_DNA"/>
</dbReference>
<dbReference type="PROSITE" id="PS00107">
    <property type="entry name" value="PROTEIN_KINASE_ATP"/>
    <property type="match status" value="1"/>
</dbReference>
<dbReference type="Proteomes" id="UP000572268">
    <property type="component" value="Unassembled WGS sequence"/>
</dbReference>
<feature type="region of interest" description="Disordered" evidence="11">
    <location>
        <begin position="473"/>
        <end position="595"/>
    </location>
</feature>
<feature type="compositionally biased region" description="Low complexity" evidence="11">
    <location>
        <begin position="502"/>
        <end position="515"/>
    </location>
</feature>
<proteinExistence type="predicted"/>
<dbReference type="PROSITE" id="PS50011">
    <property type="entry name" value="PROTEIN_KINASE_DOM"/>
    <property type="match status" value="1"/>
</dbReference>
<evidence type="ECO:0000313" key="13">
    <source>
        <dbReference type="EMBL" id="KAF4665429.1"/>
    </source>
</evidence>
<dbReference type="InterPro" id="IPR008271">
    <property type="entry name" value="Ser/Thr_kinase_AS"/>
</dbReference>
<dbReference type="GO" id="GO:0008237">
    <property type="term" value="F:metallopeptidase activity"/>
    <property type="evidence" value="ECO:0007669"/>
    <property type="project" value="UniProtKB-KW"/>
</dbReference>
<dbReference type="Proteomes" id="UP000570595">
    <property type="component" value="Unassembled WGS sequence"/>
</dbReference>
<accession>A0A7J6M1L0</accession>
<keyword evidence="3" id="KW-0645">Protease</keyword>
<evidence type="ECO:0000256" key="10">
    <source>
        <dbReference type="PROSITE-ProRule" id="PRU10141"/>
    </source>
</evidence>
<dbReference type="EMBL" id="JABAHT010000094">
    <property type="protein sequence ID" value="KAF4665429.1"/>
    <property type="molecule type" value="Genomic_DNA"/>
</dbReference>
<dbReference type="GO" id="GO:0005524">
    <property type="term" value="F:ATP binding"/>
    <property type="evidence" value="ECO:0007669"/>
    <property type="project" value="UniProtKB-UniRule"/>
</dbReference>
<dbReference type="GO" id="GO:0005737">
    <property type="term" value="C:cytoplasm"/>
    <property type="evidence" value="ECO:0007669"/>
    <property type="project" value="TreeGrafter"/>
</dbReference>